<evidence type="ECO:0000256" key="1">
    <source>
        <dbReference type="SAM" id="Phobius"/>
    </source>
</evidence>
<dbReference type="EMBL" id="CP026994">
    <property type="protein sequence ID" value="QLH04345.1"/>
    <property type="molecule type" value="Genomic_DNA"/>
</dbReference>
<proteinExistence type="predicted"/>
<accession>A0A7D5RDM0</accession>
<dbReference type="PANTHER" id="PTHR14969:SF13">
    <property type="entry name" value="AT30094P"/>
    <property type="match status" value="1"/>
</dbReference>
<feature type="transmembrane region" description="Helical" evidence="1">
    <location>
        <begin position="168"/>
        <end position="185"/>
    </location>
</feature>
<feature type="transmembrane region" description="Helical" evidence="1">
    <location>
        <begin position="191"/>
        <end position="208"/>
    </location>
</feature>
<keyword evidence="1" id="KW-0472">Membrane</keyword>
<evidence type="ECO:0000313" key="4">
    <source>
        <dbReference type="Proteomes" id="UP000509441"/>
    </source>
</evidence>
<feature type="transmembrane region" description="Helical" evidence="1">
    <location>
        <begin position="84"/>
        <end position="102"/>
    </location>
</feature>
<dbReference type="PANTHER" id="PTHR14969">
    <property type="entry name" value="SPHINGOSINE-1-PHOSPHATE PHOSPHOHYDROLASE"/>
    <property type="match status" value="1"/>
</dbReference>
<evidence type="ECO:0000259" key="2">
    <source>
        <dbReference type="SMART" id="SM00014"/>
    </source>
</evidence>
<organism evidence="3 4">
    <name type="scientific">Nitrosopumilus oxyclinae</name>
    <dbReference type="NCBI Taxonomy" id="1959104"/>
    <lineage>
        <taxon>Archaea</taxon>
        <taxon>Nitrososphaerota</taxon>
        <taxon>Nitrososphaeria</taxon>
        <taxon>Nitrosopumilales</taxon>
        <taxon>Nitrosopumilaceae</taxon>
        <taxon>Nitrosopumilus</taxon>
    </lineage>
</organism>
<feature type="transmembrane region" description="Helical" evidence="1">
    <location>
        <begin position="145"/>
        <end position="161"/>
    </location>
</feature>
<dbReference type="SMART" id="SM00014">
    <property type="entry name" value="acidPPc"/>
    <property type="match status" value="1"/>
</dbReference>
<dbReference type="KEGG" id="nox:C5F49_02695"/>
<feature type="domain" description="Phosphatidic acid phosphatase type 2/haloperoxidase" evidence="2">
    <location>
        <begin position="84"/>
        <end position="208"/>
    </location>
</feature>
<dbReference type="GeneID" id="56060826"/>
<dbReference type="InterPro" id="IPR036938">
    <property type="entry name" value="PAP2/HPO_sf"/>
</dbReference>
<dbReference type="OrthoDB" id="10182at2157"/>
<dbReference type="GO" id="GO:0042392">
    <property type="term" value="F:sphingosine-1-phosphate phosphatase activity"/>
    <property type="evidence" value="ECO:0007669"/>
    <property type="project" value="TreeGrafter"/>
</dbReference>
<sequence length="222" mass="25002">MQNWIFDIRSRSFVLLTILFLIITTLVYSGVTETFDQNVILFFSENVGNPSLDLIMQSITESGEALWMLGFAILILIIPRTRRVGITLMILIVISTLLTGYVKCGVDRDRPDFEYDSVEFPVPVSKDTFALFCEGGYDASYPSGHAARSMIFAIILGYALSDRFPRGAYLMFLYPILISLSRLYVLEHYPIDVIGGSVIGMMLAGVMAKRTKLYKIFDKSKT</sequence>
<feature type="transmembrane region" description="Helical" evidence="1">
    <location>
        <begin position="54"/>
        <end position="77"/>
    </location>
</feature>
<dbReference type="Proteomes" id="UP000509441">
    <property type="component" value="Chromosome"/>
</dbReference>
<keyword evidence="1" id="KW-1133">Transmembrane helix</keyword>
<evidence type="ECO:0000313" key="3">
    <source>
        <dbReference type="EMBL" id="QLH04345.1"/>
    </source>
</evidence>
<keyword evidence="4" id="KW-1185">Reference proteome</keyword>
<dbReference type="InterPro" id="IPR000326">
    <property type="entry name" value="PAP2/HPO"/>
</dbReference>
<dbReference type="Pfam" id="PF01569">
    <property type="entry name" value="PAP2"/>
    <property type="match status" value="1"/>
</dbReference>
<feature type="transmembrane region" description="Helical" evidence="1">
    <location>
        <begin position="12"/>
        <end position="31"/>
    </location>
</feature>
<reference evidence="3 4" key="1">
    <citation type="submission" date="2018-02" db="EMBL/GenBank/DDBJ databases">
        <title>Complete genome of Nitrosopumilus oxyclinae HCE1.</title>
        <authorList>
            <person name="Qin W."/>
            <person name="Zheng Y."/>
            <person name="Stahl D.A."/>
        </authorList>
    </citation>
    <scope>NUCLEOTIDE SEQUENCE [LARGE SCALE GENOMIC DNA]</scope>
    <source>
        <strain evidence="3 4">HCE1</strain>
    </source>
</reference>
<dbReference type="SUPFAM" id="SSF48317">
    <property type="entry name" value="Acid phosphatase/Vanadium-dependent haloperoxidase"/>
    <property type="match status" value="1"/>
</dbReference>
<name>A0A7D5RDM0_9ARCH</name>
<protein>
    <submittedName>
        <fullName evidence="3">Phosphatase PAP2 family protein</fullName>
    </submittedName>
</protein>
<gene>
    <name evidence="3" type="ORF">C5F49_02695</name>
</gene>
<dbReference type="RefSeq" id="WP_179363226.1">
    <property type="nucleotide sequence ID" value="NZ_CP026994.1"/>
</dbReference>
<keyword evidence="1" id="KW-0812">Transmembrane</keyword>
<dbReference type="AlphaFoldDB" id="A0A7D5RDM0"/>
<dbReference type="Gene3D" id="1.20.144.10">
    <property type="entry name" value="Phosphatidic acid phosphatase type 2/haloperoxidase"/>
    <property type="match status" value="1"/>
</dbReference>